<dbReference type="EMBL" id="JBHSTP010000002">
    <property type="protein sequence ID" value="MFC6356529.1"/>
    <property type="molecule type" value="Genomic_DNA"/>
</dbReference>
<sequence length="182" mass="20627">MSSAPVPSDPEIAAATFTAHLNQAITSELGQRRGWAVTRVDSLESIVHMHATREDGTVDEYHLRVRAHFYDEWPPQAIFVAPPKTPNGAWREPELTSKWLPHIENIWADSRFAYHTRYPYPDGHPAQLICCSKSLDYYLSNHTPTEGQRWRQGKQTIVALLTRVQEALQPPAYKGPLGDLDT</sequence>
<name>A0ABW1VIJ1_9MICO</name>
<dbReference type="RefSeq" id="WP_386731069.1">
    <property type="nucleotide sequence ID" value="NZ_JBHSTP010000002.1"/>
</dbReference>
<evidence type="ECO:0000313" key="2">
    <source>
        <dbReference type="Proteomes" id="UP001596306"/>
    </source>
</evidence>
<reference evidence="2" key="1">
    <citation type="journal article" date="2019" name="Int. J. Syst. Evol. Microbiol.">
        <title>The Global Catalogue of Microorganisms (GCM) 10K type strain sequencing project: providing services to taxonomists for standard genome sequencing and annotation.</title>
        <authorList>
            <consortium name="The Broad Institute Genomics Platform"/>
            <consortium name="The Broad Institute Genome Sequencing Center for Infectious Disease"/>
            <person name="Wu L."/>
            <person name="Ma J."/>
        </authorList>
    </citation>
    <scope>NUCLEOTIDE SEQUENCE [LARGE SCALE GENOMIC DNA]</scope>
    <source>
        <strain evidence="2">CCUG 43304</strain>
    </source>
</reference>
<keyword evidence="2" id="KW-1185">Reference proteome</keyword>
<organism evidence="1 2">
    <name type="scientific">Luethyella okanaganae</name>
    <dbReference type="NCBI Taxonomy" id="69372"/>
    <lineage>
        <taxon>Bacteria</taxon>
        <taxon>Bacillati</taxon>
        <taxon>Actinomycetota</taxon>
        <taxon>Actinomycetes</taxon>
        <taxon>Micrococcales</taxon>
        <taxon>Microbacteriaceae</taxon>
        <taxon>Luethyella</taxon>
    </lineage>
</organism>
<protein>
    <submittedName>
        <fullName evidence="1">Uncharacterized protein</fullName>
    </submittedName>
</protein>
<evidence type="ECO:0000313" key="1">
    <source>
        <dbReference type="EMBL" id="MFC6356529.1"/>
    </source>
</evidence>
<gene>
    <name evidence="1" type="ORF">ACFQB0_10460</name>
</gene>
<accession>A0ABW1VIJ1</accession>
<proteinExistence type="predicted"/>
<dbReference type="Proteomes" id="UP001596306">
    <property type="component" value="Unassembled WGS sequence"/>
</dbReference>
<comment type="caution">
    <text evidence="1">The sequence shown here is derived from an EMBL/GenBank/DDBJ whole genome shotgun (WGS) entry which is preliminary data.</text>
</comment>